<dbReference type="InterPro" id="IPR013783">
    <property type="entry name" value="Ig-like_fold"/>
</dbReference>
<evidence type="ECO:0000313" key="14">
    <source>
        <dbReference type="Proteomes" id="UP000287033"/>
    </source>
</evidence>
<feature type="chain" id="PRO_5019550934" description="Ig-like domain-containing protein" evidence="11">
    <location>
        <begin position="33"/>
        <end position="220"/>
    </location>
</feature>
<evidence type="ECO:0000256" key="9">
    <source>
        <dbReference type="SAM" id="MobiDB-lite"/>
    </source>
</evidence>
<evidence type="ECO:0000256" key="7">
    <source>
        <dbReference type="ARBA" id="ARBA00023180"/>
    </source>
</evidence>
<accession>A0A401S781</accession>
<comment type="caution">
    <text evidence="13">The sequence shown here is derived from an EMBL/GenBank/DDBJ whole genome shotgun (WGS) entry which is preliminary data.</text>
</comment>
<dbReference type="Proteomes" id="UP000287033">
    <property type="component" value="Unassembled WGS sequence"/>
</dbReference>
<sequence length="220" mass="24451">MKLHVSAALSPLHSCLLGLMLLTSSSVHFGSAMEVTVSPDVIGLNGTSAKLSCTFNSCYDVNEKRFSLNWTYAECSNCTQDVLVQFWQKVIIPRDDRFAGRVEWSGNLKRNDVSITIHDIQLSDEGFYNCSVLNPPDRHNGWGIIHLQVVTEVPPERDSTVAVIIGASVGGFLAVTILVLVIVKCVRRKKKQDHHSEDQKTEEEGKTDGEGNQEEDEKQH</sequence>
<evidence type="ECO:0000256" key="6">
    <source>
        <dbReference type="ARBA" id="ARBA00023157"/>
    </source>
</evidence>
<keyword evidence="3 11" id="KW-0732">Signal</keyword>
<keyword evidence="14" id="KW-1185">Reference proteome</keyword>
<evidence type="ECO:0000256" key="4">
    <source>
        <dbReference type="ARBA" id="ARBA00022989"/>
    </source>
</evidence>
<dbReference type="OrthoDB" id="8750716at2759"/>
<evidence type="ECO:0000259" key="12">
    <source>
        <dbReference type="PROSITE" id="PS50835"/>
    </source>
</evidence>
<keyword evidence="7" id="KW-0325">Glycoprotein</keyword>
<evidence type="ECO:0000256" key="5">
    <source>
        <dbReference type="ARBA" id="ARBA00023136"/>
    </source>
</evidence>
<feature type="compositionally biased region" description="Acidic residues" evidence="9">
    <location>
        <begin position="211"/>
        <end position="220"/>
    </location>
</feature>
<evidence type="ECO:0000256" key="3">
    <source>
        <dbReference type="ARBA" id="ARBA00022729"/>
    </source>
</evidence>
<dbReference type="Pfam" id="PF07686">
    <property type="entry name" value="V-set"/>
    <property type="match status" value="1"/>
</dbReference>
<dbReference type="PROSITE" id="PS50835">
    <property type="entry name" value="IG_LIKE"/>
    <property type="match status" value="1"/>
</dbReference>
<dbReference type="AlphaFoldDB" id="A0A401S781"/>
<protein>
    <recommendedName>
        <fullName evidence="12">Ig-like domain-containing protein</fullName>
    </recommendedName>
</protein>
<dbReference type="EMBL" id="BEZZ01000115">
    <property type="protein sequence ID" value="GCC26231.1"/>
    <property type="molecule type" value="Genomic_DNA"/>
</dbReference>
<organism evidence="13 14">
    <name type="scientific">Chiloscyllium punctatum</name>
    <name type="common">Brownbanded bambooshark</name>
    <name type="synonym">Hemiscyllium punctatum</name>
    <dbReference type="NCBI Taxonomy" id="137246"/>
    <lineage>
        <taxon>Eukaryota</taxon>
        <taxon>Metazoa</taxon>
        <taxon>Chordata</taxon>
        <taxon>Craniata</taxon>
        <taxon>Vertebrata</taxon>
        <taxon>Chondrichthyes</taxon>
        <taxon>Elasmobranchii</taxon>
        <taxon>Galeomorphii</taxon>
        <taxon>Galeoidea</taxon>
        <taxon>Orectolobiformes</taxon>
        <taxon>Hemiscylliidae</taxon>
        <taxon>Chiloscyllium</taxon>
    </lineage>
</organism>
<evidence type="ECO:0000256" key="11">
    <source>
        <dbReference type="SAM" id="SignalP"/>
    </source>
</evidence>
<dbReference type="InterPro" id="IPR007110">
    <property type="entry name" value="Ig-like_dom"/>
</dbReference>
<dbReference type="PANTHER" id="PTHR13869">
    <property type="entry name" value="MYELIN P0 RELATED"/>
    <property type="match status" value="1"/>
</dbReference>
<comment type="subcellular location">
    <subcellularLocation>
        <location evidence="1">Membrane</location>
        <topology evidence="1">Single-pass type I membrane protein</topology>
    </subcellularLocation>
</comment>
<dbReference type="InterPro" id="IPR036179">
    <property type="entry name" value="Ig-like_dom_sf"/>
</dbReference>
<keyword evidence="5 10" id="KW-0472">Membrane</keyword>
<dbReference type="OMA" id="RLACTFN"/>
<gene>
    <name evidence="13" type="ORF">chiPu_0004646</name>
</gene>
<name>A0A401S781_CHIPU</name>
<reference evidence="13 14" key="1">
    <citation type="journal article" date="2018" name="Nat. Ecol. Evol.">
        <title>Shark genomes provide insights into elasmobranch evolution and the origin of vertebrates.</title>
        <authorList>
            <person name="Hara Y"/>
            <person name="Yamaguchi K"/>
            <person name="Onimaru K"/>
            <person name="Kadota M"/>
            <person name="Koyanagi M"/>
            <person name="Keeley SD"/>
            <person name="Tatsumi K"/>
            <person name="Tanaka K"/>
            <person name="Motone F"/>
            <person name="Kageyama Y"/>
            <person name="Nozu R"/>
            <person name="Adachi N"/>
            <person name="Nishimura O"/>
            <person name="Nakagawa R"/>
            <person name="Tanegashima C"/>
            <person name="Kiyatake I"/>
            <person name="Matsumoto R"/>
            <person name="Murakumo K"/>
            <person name="Nishida K"/>
            <person name="Terakita A"/>
            <person name="Kuratani S"/>
            <person name="Sato K"/>
            <person name="Hyodo S Kuraku.S."/>
        </authorList>
    </citation>
    <scope>NUCLEOTIDE SEQUENCE [LARGE SCALE GENOMIC DNA]</scope>
</reference>
<evidence type="ECO:0000256" key="2">
    <source>
        <dbReference type="ARBA" id="ARBA00022692"/>
    </source>
</evidence>
<keyword evidence="6" id="KW-1015">Disulfide bond</keyword>
<proteinExistence type="predicted"/>
<dbReference type="SUPFAM" id="SSF48726">
    <property type="entry name" value="Immunoglobulin"/>
    <property type="match status" value="1"/>
</dbReference>
<dbReference type="GO" id="GO:0005886">
    <property type="term" value="C:plasma membrane"/>
    <property type="evidence" value="ECO:0007669"/>
    <property type="project" value="TreeGrafter"/>
</dbReference>
<keyword evidence="2 10" id="KW-0812">Transmembrane</keyword>
<evidence type="ECO:0000313" key="13">
    <source>
        <dbReference type="EMBL" id="GCC26231.1"/>
    </source>
</evidence>
<dbReference type="SMART" id="SM00406">
    <property type="entry name" value="IGv"/>
    <property type="match status" value="1"/>
</dbReference>
<evidence type="ECO:0000256" key="10">
    <source>
        <dbReference type="SAM" id="Phobius"/>
    </source>
</evidence>
<evidence type="ECO:0000256" key="8">
    <source>
        <dbReference type="ARBA" id="ARBA00023319"/>
    </source>
</evidence>
<evidence type="ECO:0000256" key="1">
    <source>
        <dbReference type="ARBA" id="ARBA00004479"/>
    </source>
</evidence>
<feature type="domain" description="Ig-like" evidence="12">
    <location>
        <begin position="46"/>
        <end position="134"/>
    </location>
</feature>
<dbReference type="STRING" id="137246.A0A401S781"/>
<dbReference type="InterPro" id="IPR003599">
    <property type="entry name" value="Ig_sub"/>
</dbReference>
<dbReference type="InterPro" id="IPR013106">
    <property type="entry name" value="Ig_V-set"/>
</dbReference>
<feature type="region of interest" description="Disordered" evidence="9">
    <location>
        <begin position="189"/>
        <end position="220"/>
    </location>
</feature>
<dbReference type="InterPro" id="IPR000920">
    <property type="entry name" value="Myelin_P0-rel"/>
</dbReference>
<feature type="signal peptide" evidence="11">
    <location>
        <begin position="1"/>
        <end position="32"/>
    </location>
</feature>
<feature type="compositionally biased region" description="Basic and acidic residues" evidence="9">
    <location>
        <begin position="194"/>
        <end position="209"/>
    </location>
</feature>
<keyword evidence="4 10" id="KW-1133">Transmembrane helix</keyword>
<dbReference type="PANTHER" id="PTHR13869:SF3">
    <property type="entry name" value="SODIUM CHANNEL SUBUNIT BETA-2"/>
    <property type="match status" value="1"/>
</dbReference>
<dbReference type="SMART" id="SM00409">
    <property type="entry name" value="IG"/>
    <property type="match status" value="1"/>
</dbReference>
<feature type="transmembrane region" description="Helical" evidence="10">
    <location>
        <begin position="161"/>
        <end position="183"/>
    </location>
</feature>
<dbReference type="PRINTS" id="PR00213">
    <property type="entry name" value="MYELINP0"/>
</dbReference>
<keyword evidence="8" id="KW-0393">Immunoglobulin domain</keyword>
<dbReference type="Gene3D" id="2.60.40.10">
    <property type="entry name" value="Immunoglobulins"/>
    <property type="match status" value="1"/>
</dbReference>